<keyword evidence="4" id="KW-1185">Reference proteome</keyword>
<dbReference type="PROSITE" id="PS00141">
    <property type="entry name" value="ASP_PROTEASE"/>
    <property type="match status" value="1"/>
</dbReference>
<dbReference type="AlphaFoldDB" id="A0AA39VNB3"/>
<comment type="caution">
    <text evidence="3">The sequence shown here is derived from an EMBL/GenBank/DDBJ whole genome shotgun (WGS) entry which is preliminary data.</text>
</comment>
<reference evidence="3" key="2">
    <citation type="submission" date="2023-06" db="EMBL/GenBank/DDBJ databases">
        <authorList>
            <person name="Swenson N.G."/>
            <person name="Wegrzyn J.L."/>
            <person name="Mcevoy S.L."/>
        </authorList>
    </citation>
    <scope>NUCLEOTIDE SEQUENCE</scope>
    <source>
        <strain evidence="3">NS2018</strain>
        <tissue evidence="3">Leaf</tissue>
    </source>
</reference>
<name>A0AA39VNB3_ACESA</name>
<reference evidence="3" key="1">
    <citation type="journal article" date="2022" name="Plant J.">
        <title>Strategies of tolerance reflected in two North American maple genomes.</title>
        <authorList>
            <person name="McEvoy S.L."/>
            <person name="Sezen U.U."/>
            <person name="Trouern-Trend A."/>
            <person name="McMahon S.M."/>
            <person name="Schaberg P.G."/>
            <person name="Yang J."/>
            <person name="Wegrzyn J.L."/>
            <person name="Swenson N.G."/>
        </authorList>
    </citation>
    <scope>NUCLEOTIDE SEQUENCE</scope>
    <source>
        <strain evidence="3">NS2018</strain>
    </source>
</reference>
<proteinExistence type="predicted"/>
<dbReference type="Proteomes" id="UP001168877">
    <property type="component" value="Unassembled WGS sequence"/>
</dbReference>
<dbReference type="InterPro" id="IPR021109">
    <property type="entry name" value="Peptidase_aspartic_dom_sf"/>
</dbReference>
<dbReference type="PANTHER" id="PTHR33067">
    <property type="entry name" value="RNA-DIRECTED DNA POLYMERASE-RELATED"/>
    <property type="match status" value="1"/>
</dbReference>
<dbReference type="EMBL" id="JAUESC010000388">
    <property type="protein sequence ID" value="KAK0571309.1"/>
    <property type="molecule type" value="Genomic_DNA"/>
</dbReference>
<protein>
    <recommendedName>
        <fullName evidence="5">Aspartic peptidase DDI1-type domain-containing protein</fullName>
    </recommendedName>
</protein>
<evidence type="ECO:0000313" key="3">
    <source>
        <dbReference type="EMBL" id="KAK0592254.1"/>
    </source>
</evidence>
<dbReference type="GO" id="GO:0004190">
    <property type="term" value="F:aspartic-type endopeptidase activity"/>
    <property type="evidence" value="ECO:0007669"/>
    <property type="project" value="InterPro"/>
</dbReference>
<dbReference type="Gene3D" id="2.40.70.10">
    <property type="entry name" value="Acid Proteases"/>
    <property type="match status" value="1"/>
</dbReference>
<evidence type="ECO:0000256" key="1">
    <source>
        <dbReference type="SAM" id="MobiDB-lite"/>
    </source>
</evidence>
<dbReference type="CDD" id="cd00303">
    <property type="entry name" value="retropepsin_like"/>
    <property type="match status" value="1"/>
</dbReference>
<evidence type="ECO:0000313" key="2">
    <source>
        <dbReference type="EMBL" id="KAK0571309.1"/>
    </source>
</evidence>
<evidence type="ECO:0008006" key="5">
    <source>
        <dbReference type="Google" id="ProtNLM"/>
    </source>
</evidence>
<evidence type="ECO:0000313" key="4">
    <source>
        <dbReference type="Proteomes" id="UP001168877"/>
    </source>
</evidence>
<dbReference type="EMBL" id="JAUESC010000380">
    <property type="protein sequence ID" value="KAK0592254.1"/>
    <property type="molecule type" value="Genomic_DNA"/>
</dbReference>
<dbReference type="GO" id="GO:0006508">
    <property type="term" value="P:proteolysis"/>
    <property type="evidence" value="ECO:0007669"/>
    <property type="project" value="InterPro"/>
</dbReference>
<dbReference type="SUPFAM" id="SSF50630">
    <property type="entry name" value="Acid proteases"/>
    <property type="match status" value="1"/>
</dbReference>
<organism evidence="3 4">
    <name type="scientific">Acer saccharum</name>
    <name type="common">Sugar maple</name>
    <dbReference type="NCBI Taxonomy" id="4024"/>
    <lineage>
        <taxon>Eukaryota</taxon>
        <taxon>Viridiplantae</taxon>
        <taxon>Streptophyta</taxon>
        <taxon>Embryophyta</taxon>
        <taxon>Tracheophyta</taxon>
        <taxon>Spermatophyta</taxon>
        <taxon>Magnoliopsida</taxon>
        <taxon>eudicotyledons</taxon>
        <taxon>Gunneridae</taxon>
        <taxon>Pentapetalae</taxon>
        <taxon>rosids</taxon>
        <taxon>malvids</taxon>
        <taxon>Sapindales</taxon>
        <taxon>Sapindaceae</taxon>
        <taxon>Hippocastanoideae</taxon>
        <taxon>Acereae</taxon>
        <taxon>Acer</taxon>
    </lineage>
</organism>
<feature type="region of interest" description="Disordered" evidence="1">
    <location>
        <begin position="246"/>
        <end position="265"/>
    </location>
</feature>
<sequence>MPTYVRFLKELLSNKRKLEEFETVALTEECSAILQNKLPPKLKDPGKFTIPCTIGQTEFRRALIDSGASINLMPYSVYQKLGVGEVKPTHVTLQLADRSIKYPKGVMEDVLVKVENLYFPVDFVILEMEEDVEIPLLLGRPFLKTAGALIDVKEDKMTLRVGDEHVVFNMKKATKRPMEVDGCWKVDLLEPLVEEFVRKRTPKEPLEACLVWGATEKDEDEEVAEYALHLNSQPMKKFRERRRYEELGEGKPRLPPSIENLQSLS</sequence>
<dbReference type="Pfam" id="PF13650">
    <property type="entry name" value="Asp_protease_2"/>
    <property type="match status" value="1"/>
</dbReference>
<gene>
    <name evidence="2" type="ORF">LWI29_013966</name>
    <name evidence="3" type="ORF">LWI29_015838</name>
</gene>
<dbReference type="PANTHER" id="PTHR33067:SF31">
    <property type="entry name" value="RNA-DIRECTED DNA POLYMERASE"/>
    <property type="match status" value="1"/>
</dbReference>
<accession>A0AA39VNB3</accession>
<dbReference type="InterPro" id="IPR001969">
    <property type="entry name" value="Aspartic_peptidase_AS"/>
</dbReference>